<dbReference type="AlphaFoldDB" id="A0A3Q7G9F4"/>
<evidence type="ECO:0000313" key="2">
    <source>
        <dbReference type="EnsemblPlants" id="Solyc05g005935.1.1"/>
    </source>
</evidence>
<feature type="region of interest" description="Disordered" evidence="1">
    <location>
        <begin position="1"/>
        <end position="21"/>
    </location>
</feature>
<evidence type="ECO:0000256" key="1">
    <source>
        <dbReference type="SAM" id="MobiDB-lite"/>
    </source>
</evidence>
<sequence length="107" mass="11880">MKLTLLNSNPKATSSTSSFDKKYSLPKETKTVEFSSFVPSQSINSMSSSAASLGSTKDVIEIGWETIGGMVMRRKFGVMKEELFVELVTLATFIYQTKVWSSFLTMT</sequence>
<evidence type="ECO:0000313" key="3">
    <source>
        <dbReference type="Proteomes" id="UP000004994"/>
    </source>
</evidence>
<reference evidence="2" key="2">
    <citation type="submission" date="2019-01" db="UniProtKB">
        <authorList>
            <consortium name="EnsemblPlants"/>
        </authorList>
    </citation>
    <scope>IDENTIFICATION</scope>
    <source>
        <strain evidence="2">cv. Heinz 1706</strain>
    </source>
</reference>
<dbReference type="Proteomes" id="UP000004994">
    <property type="component" value="Chromosome 5"/>
</dbReference>
<keyword evidence="3" id="KW-1185">Reference proteome</keyword>
<proteinExistence type="predicted"/>
<dbReference type="EnsemblPlants" id="Solyc05g005935.1.1">
    <property type="protein sequence ID" value="Solyc05g005935.1.1"/>
    <property type="gene ID" value="Solyc05g005935.1"/>
</dbReference>
<reference evidence="2" key="1">
    <citation type="journal article" date="2012" name="Nature">
        <title>The tomato genome sequence provides insights into fleshy fruit evolution.</title>
        <authorList>
            <consortium name="Tomato Genome Consortium"/>
        </authorList>
    </citation>
    <scope>NUCLEOTIDE SEQUENCE [LARGE SCALE GENOMIC DNA]</scope>
    <source>
        <strain evidence="2">cv. Heinz 1706</strain>
    </source>
</reference>
<dbReference type="InParanoid" id="A0A3Q7G9F4"/>
<name>A0A3Q7G9F4_SOLLC</name>
<accession>A0A3Q7G9F4</accession>
<feature type="compositionally biased region" description="Polar residues" evidence="1">
    <location>
        <begin position="1"/>
        <end position="18"/>
    </location>
</feature>
<protein>
    <submittedName>
        <fullName evidence="2">Uncharacterized protein</fullName>
    </submittedName>
</protein>
<organism evidence="2">
    <name type="scientific">Solanum lycopersicum</name>
    <name type="common">Tomato</name>
    <name type="synonym">Lycopersicon esculentum</name>
    <dbReference type="NCBI Taxonomy" id="4081"/>
    <lineage>
        <taxon>Eukaryota</taxon>
        <taxon>Viridiplantae</taxon>
        <taxon>Streptophyta</taxon>
        <taxon>Embryophyta</taxon>
        <taxon>Tracheophyta</taxon>
        <taxon>Spermatophyta</taxon>
        <taxon>Magnoliopsida</taxon>
        <taxon>eudicotyledons</taxon>
        <taxon>Gunneridae</taxon>
        <taxon>Pentapetalae</taxon>
        <taxon>asterids</taxon>
        <taxon>lamiids</taxon>
        <taxon>Solanales</taxon>
        <taxon>Solanaceae</taxon>
        <taxon>Solanoideae</taxon>
        <taxon>Solaneae</taxon>
        <taxon>Solanum</taxon>
        <taxon>Solanum subgen. Lycopersicon</taxon>
    </lineage>
</organism>
<dbReference type="Gramene" id="Solyc05g005935.1.1">
    <property type="protein sequence ID" value="Solyc05g005935.1.1"/>
    <property type="gene ID" value="Solyc05g005935.1"/>
</dbReference>